<dbReference type="Gene3D" id="3.40.30.10">
    <property type="entry name" value="Glutaredoxin"/>
    <property type="match status" value="1"/>
</dbReference>
<dbReference type="OrthoDB" id="7362982at2"/>
<evidence type="ECO:0000313" key="3">
    <source>
        <dbReference type="Proteomes" id="UP000029846"/>
    </source>
</evidence>
<dbReference type="STRING" id="376733.SAMN04487972_11634"/>
<protein>
    <submittedName>
        <fullName evidence="1">SoxS protein</fullName>
    </submittedName>
</protein>
<dbReference type="Proteomes" id="UP000182312">
    <property type="component" value="Unassembled WGS sequence"/>
</dbReference>
<evidence type="ECO:0000313" key="2">
    <source>
        <dbReference type="EMBL" id="SFA56933.1"/>
    </source>
</evidence>
<dbReference type="EMBL" id="JRKN01000017">
    <property type="protein sequence ID" value="KGJ03804.1"/>
    <property type="molecule type" value="Genomic_DNA"/>
</dbReference>
<dbReference type="SUPFAM" id="SSF52833">
    <property type="entry name" value="Thioredoxin-like"/>
    <property type="match status" value="1"/>
</dbReference>
<evidence type="ECO:0000313" key="1">
    <source>
        <dbReference type="EMBL" id="KGJ03804.1"/>
    </source>
</evidence>
<reference evidence="2 4" key="3">
    <citation type="submission" date="2016-10" db="EMBL/GenBank/DDBJ databases">
        <authorList>
            <person name="de Groot N.N."/>
        </authorList>
    </citation>
    <scope>NUCLEOTIDE SEQUENCE [LARGE SCALE GENOMIC DNA]</scope>
    <source>
        <strain evidence="2 4">CGMCC 1.6117</strain>
    </source>
</reference>
<sequence>MLRRGFVMGGLAALAGTPARATSDLRLMMVRAKGCVYCAQWDREIGPVYGARPEGRAAPVFMVDMDGPYPDGLALARRPWLSPTFILLRGGREMARFEGYPGADRFFGVLRAMLDQARQAG</sequence>
<reference evidence="1 3" key="2">
    <citation type="submission" date="2014-10" db="EMBL/GenBank/DDBJ databases">
        <title>Paracoccus sanguinis sp. nov., isolated from clinical specimens of New York State patients.</title>
        <authorList>
            <person name="Mingle L.A."/>
            <person name="Cole J.A."/>
            <person name="Lapierre P."/>
            <person name="Musser K.A."/>
        </authorList>
    </citation>
    <scope>NUCLEOTIDE SEQUENCE [LARGE SCALE GENOMIC DNA]</scope>
    <source>
        <strain evidence="1 3">JCM 14014</strain>
    </source>
</reference>
<accession>A0A099EZY4</accession>
<dbReference type="InterPro" id="IPR036249">
    <property type="entry name" value="Thioredoxin-like_sf"/>
</dbReference>
<dbReference type="AlphaFoldDB" id="A0A099EZY4"/>
<dbReference type="Proteomes" id="UP000029846">
    <property type="component" value="Unassembled WGS sequence"/>
</dbReference>
<proteinExistence type="predicted"/>
<reference evidence="1 3" key="1">
    <citation type="submission" date="2014-09" db="EMBL/GenBank/DDBJ databases">
        <authorList>
            <person name="McGinnis J.M."/>
            <person name="Wolfgang W.J."/>
        </authorList>
    </citation>
    <scope>NUCLEOTIDE SEQUENCE [LARGE SCALE GENOMIC DNA]</scope>
    <source>
        <strain evidence="1 3">JCM 14014</strain>
    </source>
</reference>
<keyword evidence="3" id="KW-1185">Reference proteome</keyword>
<dbReference type="RefSeq" id="WP_036741858.1">
    <property type="nucleotide sequence ID" value="NZ_FOJO01000016.1"/>
</dbReference>
<dbReference type="eggNOG" id="COG0526">
    <property type="taxonomic scope" value="Bacteria"/>
</dbReference>
<evidence type="ECO:0000313" key="4">
    <source>
        <dbReference type="Proteomes" id="UP000182312"/>
    </source>
</evidence>
<dbReference type="EMBL" id="FOJO01000016">
    <property type="protein sequence ID" value="SFA56933.1"/>
    <property type="molecule type" value="Genomic_DNA"/>
</dbReference>
<organism evidence="1 3">
    <name type="scientific">Paracoccus halophilus</name>
    <dbReference type="NCBI Taxonomy" id="376733"/>
    <lineage>
        <taxon>Bacteria</taxon>
        <taxon>Pseudomonadati</taxon>
        <taxon>Pseudomonadota</taxon>
        <taxon>Alphaproteobacteria</taxon>
        <taxon>Rhodobacterales</taxon>
        <taxon>Paracoccaceae</taxon>
        <taxon>Paracoccus</taxon>
    </lineage>
</organism>
<gene>
    <name evidence="1" type="ORF">IT41_12770</name>
    <name evidence="2" type="ORF">SAMN04487972_11634</name>
</gene>
<name>A0A099EZY4_9RHOB</name>